<proteinExistence type="predicted"/>
<evidence type="ECO:0000313" key="2">
    <source>
        <dbReference type="EMBL" id="KAF6033823.1"/>
    </source>
</evidence>
<name>A0A7J7K6I1_BUGNE</name>
<feature type="region of interest" description="Disordered" evidence="1">
    <location>
        <begin position="482"/>
        <end position="502"/>
    </location>
</feature>
<evidence type="ECO:0000313" key="3">
    <source>
        <dbReference type="Proteomes" id="UP000593567"/>
    </source>
</evidence>
<comment type="caution">
    <text evidence="2">The sequence shown here is derived from an EMBL/GenBank/DDBJ whole genome shotgun (WGS) entry which is preliminary data.</text>
</comment>
<evidence type="ECO:0000256" key="1">
    <source>
        <dbReference type="SAM" id="MobiDB-lite"/>
    </source>
</evidence>
<dbReference type="EMBL" id="VXIV02001229">
    <property type="protein sequence ID" value="KAF6033823.1"/>
    <property type="molecule type" value="Genomic_DNA"/>
</dbReference>
<sequence>MHNAGVIVELSIKAVALEIFLFTAIVIVYRGDATPEEEKAKADDLIKELDKPHNKIRGTLMTQLKRIAGELRGYYNQRPNHDYTQWVVATPLNIERSTESGAEPLILTKQGVKLNKHIYSNFKKMENTAEKNNKRKKYCNANCIKEIEKLPTTIKRDRKELGNGHVIHTEIQMLHRIEKDNILHDKANLNKVILLYSKYIPCSQNQNAQGGTFVECAGELANFMANRNPNGNKLIVFYETQHTAEDHNNRGVRVSSVVGVSQLYMEMSGIVAFKYTPEIKTKRGIPNIPSNLQRDPQLVERAAYFREYPKFINLGRPLITNGYNATVTQMFIDCLARNNFVTTETSIESTLDVQFITAKHFLSLIPYAKENDIKKLFEMANQADKKTKKQYAFIKGCYKFAKYMSTDDIKKGLIVPQKVGDYLNFNGYATRLNKSKKINELSVNSERDACEPFLAALKKFFKRESYSTPVCKVKDYTNRYSNSRSYRGNGRNGGRGGRRRYK</sequence>
<organism evidence="2 3">
    <name type="scientific">Bugula neritina</name>
    <name type="common">Brown bryozoan</name>
    <name type="synonym">Sertularia neritina</name>
    <dbReference type="NCBI Taxonomy" id="10212"/>
    <lineage>
        <taxon>Eukaryota</taxon>
        <taxon>Metazoa</taxon>
        <taxon>Spiralia</taxon>
        <taxon>Lophotrochozoa</taxon>
        <taxon>Bryozoa</taxon>
        <taxon>Gymnolaemata</taxon>
        <taxon>Cheilostomatida</taxon>
        <taxon>Flustrina</taxon>
        <taxon>Buguloidea</taxon>
        <taxon>Bugulidae</taxon>
        <taxon>Bugula</taxon>
    </lineage>
</organism>
<dbReference type="Proteomes" id="UP000593567">
    <property type="component" value="Unassembled WGS sequence"/>
</dbReference>
<keyword evidence="3" id="KW-1185">Reference proteome</keyword>
<gene>
    <name evidence="2" type="ORF">EB796_007870</name>
</gene>
<dbReference type="AlphaFoldDB" id="A0A7J7K6I1"/>
<protein>
    <submittedName>
        <fullName evidence="2">Uncharacterized protein</fullName>
    </submittedName>
</protein>
<reference evidence="2" key="1">
    <citation type="submission" date="2020-06" db="EMBL/GenBank/DDBJ databases">
        <title>Draft genome of Bugula neritina, a colonial animal packing powerful symbionts and potential medicines.</title>
        <authorList>
            <person name="Rayko M."/>
        </authorList>
    </citation>
    <scope>NUCLEOTIDE SEQUENCE [LARGE SCALE GENOMIC DNA]</scope>
    <source>
        <strain evidence="2">Kwan_BN1</strain>
    </source>
</reference>
<accession>A0A7J7K6I1</accession>